<protein>
    <submittedName>
        <fullName evidence="2">Uncharacterized protein</fullName>
    </submittedName>
</protein>
<feature type="transmembrane region" description="Helical" evidence="1">
    <location>
        <begin position="16"/>
        <end position="35"/>
    </location>
</feature>
<evidence type="ECO:0000256" key="1">
    <source>
        <dbReference type="SAM" id="Phobius"/>
    </source>
</evidence>
<keyword evidence="1" id="KW-0472">Membrane</keyword>
<dbReference type="PROSITE" id="PS51257">
    <property type="entry name" value="PROKAR_LIPOPROTEIN"/>
    <property type="match status" value="1"/>
</dbReference>
<keyword evidence="1" id="KW-1133">Transmembrane helix</keyword>
<proteinExistence type="predicted"/>
<organism evidence="2 3">
    <name type="scientific">Providencia huashanensis</name>
    <dbReference type="NCBI Taxonomy" id="3037798"/>
    <lineage>
        <taxon>Bacteria</taxon>
        <taxon>Pseudomonadati</taxon>
        <taxon>Pseudomonadota</taxon>
        <taxon>Gammaproteobacteria</taxon>
        <taxon>Enterobacterales</taxon>
        <taxon>Morganellaceae</taxon>
        <taxon>Providencia</taxon>
    </lineage>
</organism>
<reference evidence="2" key="1">
    <citation type="submission" date="2023-03" db="EMBL/GenBank/DDBJ databases">
        <title>a new species belonging to Providencia genus.</title>
        <authorList>
            <person name="Yang W."/>
            <person name="Hu F."/>
            <person name="Shen S."/>
            <person name="Ding L."/>
            <person name="Yin D."/>
        </authorList>
    </citation>
    <scope>NUCLEOTIDE SEQUENCE</scope>
    <source>
        <strain evidence="2">CRE-3FA-0001</strain>
    </source>
</reference>
<dbReference type="RefSeq" id="WP_278030679.1">
    <property type="nucleotide sequence ID" value="NZ_JARRYG010000006.1"/>
</dbReference>
<name>A0AA42FJA2_9GAMM</name>
<dbReference type="EMBL" id="JARRYG010000006">
    <property type="protein sequence ID" value="MDG4696121.1"/>
    <property type="molecule type" value="Genomic_DNA"/>
</dbReference>
<evidence type="ECO:0000313" key="2">
    <source>
        <dbReference type="EMBL" id="MDG4696121.1"/>
    </source>
</evidence>
<gene>
    <name evidence="2" type="ORF">P7V44_07685</name>
</gene>
<dbReference type="Proteomes" id="UP001156701">
    <property type="component" value="Unassembled WGS sequence"/>
</dbReference>
<feature type="transmembrane region" description="Helical" evidence="1">
    <location>
        <begin position="41"/>
        <end position="59"/>
    </location>
</feature>
<dbReference type="AlphaFoldDB" id="A0AA42FJA2"/>
<sequence>MKRQDILLKKHQKLTNVYIPLAIFIVVSVSCFTTMESKGVAFVLSCLFSIMMNIVVKLVSALSAPSSSAEISGLLHHFSSDSEVIEYCNAVIESGAVFKSKQMNRAVSIGQKNIDNVQMQEELEEIDIQYRKVEAMLANGKINNSTQTRSLFLTQQDEK</sequence>
<keyword evidence="1" id="KW-0812">Transmembrane</keyword>
<evidence type="ECO:0000313" key="3">
    <source>
        <dbReference type="Proteomes" id="UP001156701"/>
    </source>
</evidence>
<comment type="caution">
    <text evidence="2">The sequence shown here is derived from an EMBL/GenBank/DDBJ whole genome shotgun (WGS) entry which is preliminary data.</text>
</comment>
<accession>A0AA42FJA2</accession>